<dbReference type="PANTHER" id="PTHR43054">
    <property type="match status" value="1"/>
</dbReference>
<dbReference type="SUPFAM" id="SSF51735">
    <property type="entry name" value="NAD(P)-binding Rossmann-fold domains"/>
    <property type="match status" value="1"/>
</dbReference>
<comment type="caution">
    <text evidence="3">The sequence shown here is derived from an EMBL/GenBank/DDBJ whole genome shotgun (WGS) entry which is preliminary data.</text>
</comment>
<accession>A0A3N1XV62</accession>
<evidence type="ECO:0000259" key="2">
    <source>
        <dbReference type="Pfam" id="PF22725"/>
    </source>
</evidence>
<dbReference type="SUPFAM" id="SSF55347">
    <property type="entry name" value="Glyceraldehyde-3-phosphate dehydrogenase-like, C-terminal domain"/>
    <property type="match status" value="1"/>
</dbReference>
<reference evidence="3 4" key="1">
    <citation type="submission" date="2018-11" db="EMBL/GenBank/DDBJ databases">
        <title>Genomic Encyclopedia of Type Strains, Phase IV (KMG-IV): sequencing the most valuable type-strain genomes for metagenomic binning, comparative biology and taxonomic classification.</title>
        <authorList>
            <person name="Goeker M."/>
        </authorList>
    </citation>
    <scope>NUCLEOTIDE SEQUENCE [LARGE SCALE GENOMIC DNA]</scope>
    <source>
        <strain evidence="3 4">DSM 26537</strain>
    </source>
</reference>
<gene>
    <name evidence="3" type="ORF">EDD66_102162</name>
</gene>
<evidence type="ECO:0000313" key="3">
    <source>
        <dbReference type="EMBL" id="ROR30510.1"/>
    </source>
</evidence>
<name>A0A3N1XV62_9FIRM</name>
<dbReference type="InterPro" id="IPR055170">
    <property type="entry name" value="GFO_IDH_MocA-like_dom"/>
</dbReference>
<protein>
    <submittedName>
        <fullName evidence="3">Putative dehydrogenase</fullName>
    </submittedName>
</protein>
<feature type="domain" description="GFO/IDH/MocA-like oxidoreductase" evidence="2">
    <location>
        <begin position="138"/>
        <end position="247"/>
    </location>
</feature>
<dbReference type="Gene3D" id="3.30.360.10">
    <property type="entry name" value="Dihydrodipicolinate Reductase, domain 2"/>
    <property type="match status" value="1"/>
</dbReference>
<dbReference type="EMBL" id="RJVG01000002">
    <property type="protein sequence ID" value="ROR30510.1"/>
    <property type="molecule type" value="Genomic_DNA"/>
</dbReference>
<dbReference type="InterPro" id="IPR000683">
    <property type="entry name" value="Gfo/Idh/MocA-like_OxRdtase_N"/>
</dbReference>
<feature type="domain" description="Gfo/Idh/MocA-like oxidoreductase N-terminal" evidence="1">
    <location>
        <begin position="2"/>
        <end position="117"/>
    </location>
</feature>
<keyword evidence="4" id="KW-1185">Reference proteome</keyword>
<dbReference type="AlphaFoldDB" id="A0A3N1XV62"/>
<dbReference type="Gene3D" id="3.40.50.720">
    <property type="entry name" value="NAD(P)-binding Rossmann-like Domain"/>
    <property type="match status" value="1"/>
</dbReference>
<dbReference type="InterPro" id="IPR036291">
    <property type="entry name" value="NAD(P)-bd_dom_sf"/>
</dbReference>
<dbReference type="Pfam" id="PF01408">
    <property type="entry name" value="GFO_IDH_MocA"/>
    <property type="match status" value="1"/>
</dbReference>
<dbReference type="RefSeq" id="WP_123608208.1">
    <property type="nucleotide sequence ID" value="NZ_RJVG01000002.1"/>
</dbReference>
<evidence type="ECO:0000259" key="1">
    <source>
        <dbReference type="Pfam" id="PF01408"/>
    </source>
</evidence>
<organism evidence="3 4">
    <name type="scientific">Mobilisporobacter senegalensis</name>
    <dbReference type="NCBI Taxonomy" id="1329262"/>
    <lineage>
        <taxon>Bacteria</taxon>
        <taxon>Bacillati</taxon>
        <taxon>Bacillota</taxon>
        <taxon>Clostridia</taxon>
        <taxon>Lachnospirales</taxon>
        <taxon>Lachnospiraceae</taxon>
        <taxon>Mobilisporobacter</taxon>
    </lineage>
</organism>
<sequence>MIRYAVIGTNFITDRFIEATKECDDIKFHGVYSRDINRAREYGDKNGAKLVFDQLNDLAECDEIDMVYIASPNSFHCSQSILMLKSKKHVLCEKPIASNSKELKKMIKAASDNNTILLEAMRTVYDPGFLEIEKNLNKLGKIRRANFYYCKYSSRYDNFKKGVIENAFKPELSNGALMDIGVYCVHALARLFGAPNEVKAQSIILENGIDGAGTIIAKYDEMQADLMYSKIADSYIPSEIQGEDGTMVIDMISEPKDITIYYRDGRKENISVDKKQNNMYYEAMEMVRLIENPNYEKDYNKYSLIELNIMDEVREQTGIHFPADR</sequence>
<evidence type="ECO:0000313" key="4">
    <source>
        <dbReference type="Proteomes" id="UP000273083"/>
    </source>
</evidence>
<dbReference type="PANTHER" id="PTHR43054:SF1">
    <property type="entry name" value="SCYLLO-INOSITOL 2-DEHYDROGENASE (NADP(+)) IOLU"/>
    <property type="match status" value="1"/>
</dbReference>
<dbReference type="Pfam" id="PF22725">
    <property type="entry name" value="GFO_IDH_MocA_C3"/>
    <property type="match status" value="1"/>
</dbReference>
<dbReference type="OrthoDB" id="9783105at2"/>
<dbReference type="GO" id="GO:0000166">
    <property type="term" value="F:nucleotide binding"/>
    <property type="evidence" value="ECO:0007669"/>
    <property type="project" value="InterPro"/>
</dbReference>
<proteinExistence type="predicted"/>
<dbReference type="Proteomes" id="UP000273083">
    <property type="component" value="Unassembled WGS sequence"/>
</dbReference>